<reference evidence="2 3" key="1">
    <citation type="submission" date="2023-07" db="EMBL/GenBank/DDBJ databases">
        <title>Description of novel actinomycetes strains, isolated from tidal flat sediment.</title>
        <authorList>
            <person name="Lu C."/>
        </authorList>
    </citation>
    <scope>NUCLEOTIDE SEQUENCE [LARGE SCALE GENOMIC DNA]</scope>
    <source>
        <strain evidence="2 3">SYSU T00b441</strain>
    </source>
</reference>
<keyword evidence="3" id="KW-1185">Reference proteome</keyword>
<gene>
    <name evidence="2" type="ORF">Q6348_01915</name>
</gene>
<protein>
    <recommendedName>
        <fullName evidence="4">Secreted protein</fullName>
    </recommendedName>
</protein>
<evidence type="ECO:0000256" key="1">
    <source>
        <dbReference type="SAM" id="MobiDB-lite"/>
    </source>
</evidence>
<sequence>MPGILGGGQGVLIKWFRLLLVGTGCVSGQEISDRVWAVLQSSKPAGGAAVDRSPSGGGGHGLEVPDRRAEWFGKWNSINKRFTLRSACRAARRPCTLDG</sequence>
<comment type="caution">
    <text evidence="2">The sequence shown here is derived from an EMBL/GenBank/DDBJ whole genome shotgun (WGS) entry which is preliminary data.</text>
</comment>
<evidence type="ECO:0000313" key="3">
    <source>
        <dbReference type="Proteomes" id="UP001232536"/>
    </source>
</evidence>
<accession>A0ABT9D5A6</accession>
<feature type="region of interest" description="Disordered" evidence="1">
    <location>
        <begin position="45"/>
        <end position="64"/>
    </location>
</feature>
<dbReference type="EMBL" id="JAUQYP010000001">
    <property type="protein sequence ID" value="MDO8105949.1"/>
    <property type="molecule type" value="Genomic_DNA"/>
</dbReference>
<evidence type="ECO:0000313" key="2">
    <source>
        <dbReference type="EMBL" id="MDO8105949.1"/>
    </source>
</evidence>
<proteinExistence type="predicted"/>
<name>A0ABT9D5A6_9CELL</name>
<organism evidence="2 3">
    <name type="scientific">Actinotalea lenta</name>
    <dbReference type="NCBI Taxonomy" id="3064654"/>
    <lineage>
        <taxon>Bacteria</taxon>
        <taxon>Bacillati</taxon>
        <taxon>Actinomycetota</taxon>
        <taxon>Actinomycetes</taxon>
        <taxon>Micrococcales</taxon>
        <taxon>Cellulomonadaceae</taxon>
        <taxon>Actinotalea</taxon>
    </lineage>
</organism>
<dbReference type="RefSeq" id="WP_304599642.1">
    <property type="nucleotide sequence ID" value="NZ_JAUQYP010000001.1"/>
</dbReference>
<evidence type="ECO:0008006" key="4">
    <source>
        <dbReference type="Google" id="ProtNLM"/>
    </source>
</evidence>
<dbReference type="Proteomes" id="UP001232536">
    <property type="component" value="Unassembled WGS sequence"/>
</dbReference>